<dbReference type="SMART" id="SM00353">
    <property type="entry name" value="HLH"/>
    <property type="match status" value="1"/>
</dbReference>
<proteinExistence type="predicted"/>
<evidence type="ECO:0000313" key="3">
    <source>
        <dbReference type="EMBL" id="KAK6358954.1"/>
    </source>
</evidence>
<comment type="caution">
    <text evidence="3">The sequence shown here is derived from an EMBL/GenBank/DDBJ whole genome shotgun (WGS) entry which is preliminary data.</text>
</comment>
<dbReference type="AlphaFoldDB" id="A0AAV9VCQ9"/>
<feature type="region of interest" description="Disordered" evidence="1">
    <location>
        <begin position="1"/>
        <end position="33"/>
    </location>
</feature>
<evidence type="ECO:0000313" key="4">
    <source>
        <dbReference type="Proteomes" id="UP001375240"/>
    </source>
</evidence>
<feature type="compositionally biased region" description="Basic residues" evidence="1">
    <location>
        <begin position="145"/>
        <end position="163"/>
    </location>
</feature>
<dbReference type="Gene3D" id="4.10.280.10">
    <property type="entry name" value="Helix-loop-helix DNA-binding domain"/>
    <property type="match status" value="1"/>
</dbReference>
<evidence type="ECO:0000259" key="2">
    <source>
        <dbReference type="PROSITE" id="PS50888"/>
    </source>
</evidence>
<dbReference type="SUPFAM" id="SSF47459">
    <property type="entry name" value="HLH, helix-loop-helix DNA-binding domain"/>
    <property type="match status" value="1"/>
</dbReference>
<dbReference type="CDD" id="cd00083">
    <property type="entry name" value="bHLH_SF"/>
    <property type="match status" value="1"/>
</dbReference>
<dbReference type="PANTHER" id="PTHR46266">
    <property type="entry name" value="TRANSCRIPTION FACTOR TT8"/>
    <property type="match status" value="1"/>
</dbReference>
<gene>
    <name evidence="3" type="ORF">TWF696_000126</name>
</gene>
<accession>A0AAV9VCQ9</accession>
<dbReference type="GO" id="GO:0046983">
    <property type="term" value="F:protein dimerization activity"/>
    <property type="evidence" value="ECO:0007669"/>
    <property type="project" value="InterPro"/>
</dbReference>
<dbReference type="EMBL" id="JAVHNQ010000001">
    <property type="protein sequence ID" value="KAK6358954.1"/>
    <property type="molecule type" value="Genomic_DNA"/>
</dbReference>
<keyword evidence="4" id="KW-1185">Reference proteome</keyword>
<dbReference type="PANTHER" id="PTHR46266:SF4">
    <property type="entry name" value="TRANSCRIPTION FACTOR TT8"/>
    <property type="match status" value="1"/>
</dbReference>
<reference evidence="3 4" key="1">
    <citation type="submission" date="2019-10" db="EMBL/GenBank/DDBJ databases">
        <authorList>
            <person name="Palmer J.M."/>
        </authorList>
    </citation>
    <scope>NUCLEOTIDE SEQUENCE [LARGE SCALE GENOMIC DNA]</scope>
    <source>
        <strain evidence="3 4">TWF696</strain>
    </source>
</reference>
<feature type="compositionally biased region" description="Polar residues" evidence="1">
    <location>
        <begin position="79"/>
        <end position="88"/>
    </location>
</feature>
<evidence type="ECO:0000256" key="1">
    <source>
        <dbReference type="SAM" id="MobiDB-lite"/>
    </source>
</evidence>
<organism evidence="3 4">
    <name type="scientific">Orbilia brochopaga</name>
    <dbReference type="NCBI Taxonomy" id="3140254"/>
    <lineage>
        <taxon>Eukaryota</taxon>
        <taxon>Fungi</taxon>
        <taxon>Dikarya</taxon>
        <taxon>Ascomycota</taxon>
        <taxon>Pezizomycotina</taxon>
        <taxon>Orbiliomycetes</taxon>
        <taxon>Orbiliales</taxon>
        <taxon>Orbiliaceae</taxon>
        <taxon>Orbilia</taxon>
    </lineage>
</organism>
<sequence>MQHTKISPRLPPTPKPSTELAPRRTPRLSIDASFNLGPAAITLSSEALRLGPSSENATPRPTQQPPPLSPTSPFTLTPINPSDVSKSQPQKRKTSSAGASSASAKRKDVVIGPPPTRQHPIIQMKPREVAPAIMEDTATKPVAGTKRKTAGVSAAKRKIARKTAHSEIERRRRSKMNDQFAKLKNMVPACKNQDMHKLAILEATTEYLAYLEEAIKVYRNAGSDGAIESPPTFSASEHGRGEDLMDYEDEEDDDDPDYLAGVSTSVNASPALEAISSHTAQPTLELTDTEATHALLLLADHKSQHSPMDGLMNVFGAKSKPISVKDLLL</sequence>
<dbReference type="InterPro" id="IPR011598">
    <property type="entry name" value="bHLH_dom"/>
</dbReference>
<dbReference type="PROSITE" id="PS50888">
    <property type="entry name" value="BHLH"/>
    <property type="match status" value="1"/>
</dbReference>
<protein>
    <recommendedName>
        <fullName evidence="2">BHLH domain-containing protein</fullName>
    </recommendedName>
</protein>
<feature type="region of interest" description="Disordered" evidence="1">
    <location>
        <begin position="45"/>
        <end position="120"/>
    </location>
</feature>
<dbReference type="Proteomes" id="UP001375240">
    <property type="component" value="Unassembled WGS sequence"/>
</dbReference>
<feature type="domain" description="BHLH" evidence="2">
    <location>
        <begin position="160"/>
        <end position="211"/>
    </location>
</feature>
<feature type="region of interest" description="Disordered" evidence="1">
    <location>
        <begin position="144"/>
        <end position="173"/>
    </location>
</feature>
<dbReference type="InterPro" id="IPR036638">
    <property type="entry name" value="HLH_DNA-bd_sf"/>
</dbReference>
<dbReference type="Pfam" id="PF00010">
    <property type="entry name" value="HLH"/>
    <property type="match status" value="1"/>
</dbReference>
<name>A0AAV9VCQ9_9PEZI</name>